<evidence type="ECO:0000256" key="4">
    <source>
        <dbReference type="ARBA" id="ARBA00023069"/>
    </source>
</evidence>
<dbReference type="GO" id="GO:0005929">
    <property type="term" value="C:cilium"/>
    <property type="evidence" value="ECO:0007669"/>
    <property type="project" value="UniProtKB-SubCell"/>
</dbReference>
<evidence type="ECO:0000259" key="7">
    <source>
        <dbReference type="PROSITE" id="PS50021"/>
    </source>
</evidence>
<feature type="compositionally biased region" description="Low complexity" evidence="6">
    <location>
        <begin position="20"/>
        <end position="48"/>
    </location>
</feature>
<evidence type="ECO:0000256" key="3">
    <source>
        <dbReference type="ARBA" id="ARBA00022490"/>
    </source>
</evidence>
<dbReference type="InterPro" id="IPR001715">
    <property type="entry name" value="CH_dom"/>
</dbReference>
<dbReference type="InterPro" id="IPR058952">
    <property type="entry name" value="Ig_CFAP47"/>
</dbReference>
<dbReference type="Gene3D" id="2.60.40.10">
    <property type="entry name" value="Immunoglobulins"/>
    <property type="match status" value="7"/>
</dbReference>
<evidence type="ECO:0000256" key="1">
    <source>
        <dbReference type="ARBA" id="ARBA00004138"/>
    </source>
</evidence>
<dbReference type="PANTHER" id="PTHR45912">
    <property type="entry name" value="CILIA- AND FLAGELLA-ASSOCIATED PROTEIN 47"/>
    <property type="match status" value="1"/>
</dbReference>
<dbReference type="PANTHER" id="PTHR45912:SF3">
    <property type="entry name" value="CILIA- AND FLAGELLA-ASSOCIATED PROTEIN 47"/>
    <property type="match status" value="1"/>
</dbReference>
<dbReference type="Pfam" id="PF22544">
    <property type="entry name" value="HYDIN_VesB_CFA65-like_Ig"/>
    <property type="match status" value="3"/>
</dbReference>
<feature type="domain" description="Calponin-homology (CH)" evidence="7">
    <location>
        <begin position="1652"/>
        <end position="1797"/>
    </location>
</feature>
<dbReference type="InterPro" id="IPR053879">
    <property type="entry name" value="HYDIN_VesB_CFA65-like_Ig"/>
</dbReference>
<accession>A0A7S1PJ31</accession>
<reference evidence="8" key="1">
    <citation type="submission" date="2021-01" db="EMBL/GenBank/DDBJ databases">
        <authorList>
            <person name="Corre E."/>
            <person name="Pelletier E."/>
            <person name="Niang G."/>
            <person name="Scheremetjew M."/>
            <person name="Finn R."/>
            <person name="Kale V."/>
            <person name="Holt S."/>
            <person name="Cochrane G."/>
            <person name="Meng A."/>
            <person name="Brown T."/>
            <person name="Cohen L."/>
        </authorList>
    </citation>
    <scope>NUCLEOTIDE SEQUENCE</scope>
    <source>
        <strain evidence="8">WS</strain>
    </source>
</reference>
<organism evidence="8">
    <name type="scientific">Percolomonas cosmopolitus</name>
    <dbReference type="NCBI Taxonomy" id="63605"/>
    <lineage>
        <taxon>Eukaryota</taxon>
        <taxon>Discoba</taxon>
        <taxon>Heterolobosea</taxon>
        <taxon>Tetramitia</taxon>
        <taxon>Eutetramitia</taxon>
        <taxon>Percolomonadidae</taxon>
        <taxon>Percolomonas</taxon>
    </lineage>
</organism>
<evidence type="ECO:0000256" key="5">
    <source>
        <dbReference type="ARBA" id="ARBA00023273"/>
    </source>
</evidence>
<feature type="region of interest" description="Disordered" evidence="6">
    <location>
        <begin position="1677"/>
        <end position="1697"/>
    </location>
</feature>
<evidence type="ECO:0000256" key="2">
    <source>
        <dbReference type="ARBA" id="ARBA00004496"/>
    </source>
</evidence>
<feature type="region of interest" description="Disordered" evidence="6">
    <location>
        <begin position="1"/>
        <end position="48"/>
    </location>
</feature>
<feature type="region of interest" description="Disordered" evidence="6">
    <location>
        <begin position="1090"/>
        <end position="1129"/>
    </location>
</feature>
<protein>
    <recommendedName>
        <fullName evidence="7">Calponin-homology (CH) domain-containing protein</fullName>
    </recommendedName>
</protein>
<dbReference type="GO" id="GO:0060271">
    <property type="term" value="P:cilium assembly"/>
    <property type="evidence" value="ECO:0007669"/>
    <property type="project" value="TreeGrafter"/>
</dbReference>
<dbReference type="InterPro" id="IPR008962">
    <property type="entry name" value="PapD-like_sf"/>
</dbReference>
<comment type="subcellular location">
    <subcellularLocation>
        <location evidence="1">Cell projection</location>
        <location evidence="1">Cilium</location>
    </subcellularLocation>
    <subcellularLocation>
        <location evidence="2">Cytoplasm</location>
    </subcellularLocation>
</comment>
<gene>
    <name evidence="8" type="ORF">PCOS0759_LOCUS8198</name>
</gene>
<evidence type="ECO:0000256" key="6">
    <source>
        <dbReference type="SAM" id="MobiDB-lite"/>
    </source>
</evidence>
<dbReference type="SUPFAM" id="SSF47576">
    <property type="entry name" value="Calponin-homology domain, CH-domain"/>
    <property type="match status" value="1"/>
</dbReference>
<keyword evidence="4" id="KW-0969">Cilium</keyword>
<dbReference type="PROSITE" id="PS50021">
    <property type="entry name" value="CH"/>
    <property type="match status" value="1"/>
</dbReference>
<feature type="compositionally biased region" description="Low complexity" evidence="6">
    <location>
        <begin position="1677"/>
        <end position="1686"/>
    </location>
</feature>
<dbReference type="GO" id="GO:0005737">
    <property type="term" value="C:cytoplasm"/>
    <property type="evidence" value="ECO:0007669"/>
    <property type="project" value="UniProtKB-SubCell"/>
</dbReference>
<dbReference type="EMBL" id="HBGD01009975">
    <property type="protein sequence ID" value="CAD9084944.1"/>
    <property type="molecule type" value="Transcribed_RNA"/>
</dbReference>
<sequence length="2950" mass="330915">MAPKPSFNLSTSTQPVVAVQSKKPQSASSSASRKPLSASLSSRPRSTLSQSTSLPISIFPNDVIFSNVTLGTPHTLTLSLRNTSKKSLTLRLLSSPASSAFSILMLPEKAIAPGLSLPLKVTFYAEKEQQQWNDRIVLGCSGSRKRMEVPLTAFMARCDWHYGLSDAELQKERAEVLDVGVAGQGATQRMHLRVENRGEKMGAIEFLAKSGAAPAQIGFQPSRVSLAPHTFTDVLVECVSPNDQLGLVQVPIVVRYDDDTRKEVNFAMRVVETTLTLLKPQNKASVADSELRFGDLYFGQREEMDLILVNNSPFPQTFTIGESTKSADEDMADDISTGEEEIGGVKGKVSPPFYSQPNHGTLDPFQKIPVKFLFQPTLARNVLGFSSLQPQNRRESASSEEPGAKNIALYKEDLAVEVEETGQKLLVTFEGRAVHPDVMPSEKVLNFGTCATNDYRDIMVTLTNNNQLPIPFSIKKIAHFSASPPKGELKPLETKNIRFTFSPAHLGEFNSNIIVSLLGGKQKISLNMIGEADALGDKKTVVGGTDKLPEDFQRKPKWVKNSRFQPKSLDLSRNRFLEQRKREKEQYTLETTGFAQLRDVKKSRANKEKYNEYLRTMRETKAQSVRRDEVLLLDQHQNELDLGMIPGGGLEEPIPTVSVKRAPLYLAGRSAGMQMPGAFDPEKVVQKKFKSEPTTAEERADCALKISPKQLAKLLYGPKMIDFGEMTVFARATKPFAIRNTLPHHIFVELSSRSEVLNIEPQSQVIPPMQTAGFDVEFYAKLPQSVQETIFFTINGHIKIKFVTMADVVSTRIDVSTEEINFKFDDNSLERYITSALTLFNRGNSVAQFHFVDPDPHESSDDMFRVEPAAGEIGPGKDLNVRIIFTPGTQCKATKNFLLQVKGATDERLIKCVADLPESKVKASEKKVEFGVIPVGLKRHKYITLKNGGKQGAVFHVNPVHPDISISPAKGRIMPNSTQKLVVELNPTLAASYDSHITIDIRGGKRVKIELTGESRAPQVELLDCPQNISFGSVYVGAQSPHEIKVKNLGAQVPAILYLDLHSHPDFHVTDANGTRITLDTPDTSRITIASDLNEEEQDDESEDEQDSMNADEDNLSAAAGGSEGVPQHGEKYQIAVPPETVLSFFVVFRPSVVEDHQFKIPLTIAGIAHAPFEEKEFIACALKPRLVISQPIVNFKSRVIQKEGVNMMPHRMIVTLTNEDSKDLKWQIDEEIATSLKDVYRIEPLEGRLMRGHTAQVQIFFTPKELKVYRLEVPIFLDGQTQTPYTHLTLKGAGSNPKLAFDVQEIVLPVVPLGIKSRAIFQVINEGYENLELKYRLPADTSRVPIQLNFIEGKKLSTEKQSVPVEVFFESKKPMSFTAKIDFYDNEDNRFSIPVTCTSDNCLLTNYPYLVYNKDSYMMRSEDDNSAVQLIARDEAEEQGFSNSESDRLSVGYTASVYSSYTTTSSKMSTNTRMLRKIFSRRSTKRLMKWLNLNVLTNPADDLFKTLVFSNGAVLFDIIHFLSGKKAPGKLTKTPSNKKELATSLYEQYEKVLTFLRSYGALLNVVKPHHLLKYDEYRQLLDLPQLKNEQRLSEQAFRYKANAAWLSTLYQVIKLFYLNRVSLKSFKSLPGMDLDYVAESEPSLSKSNLYSLPESVLLKWITFHYNKMSKERLVRSASSASNQSRRGGKSLPDVAVIDEDSPPPFEPKQVKGFGKELADSLALSSVLLSHIPSLASHFSKMRLEPRNAADYEHNARLFVDALKKVRLDYPLQTSDLLQANPRDTLLLCMYLYLNLPQYVPKTTITFAGNLQQSIEKSIELSNPTKHIIEYDVELDNITEVENNVPGTTDATTLRDDEFQLSEKHIVLEPKSTFKYRIVSKPRFSTPPGCARLTLHAKRTGVTKPATMVFLLKNKVRTDRFLQTFDASSTVFEMQRVELDIENPFDRTGLFKIQIQQSNNANKKQHTFLPDPFWYTSDHINIKAKDKKKLHIFYLPFAAGVGYHAKLLFSDPKVGEFVYAIKGTAEEPESSVQSLKILCEAGEEETRDISLSTQNANTDRAFQQLRERNRKYRFTTNDTTKIPEESLKKIKYKVVYSSRFFSGPTEIIIDRSKPNDKCTLPVSFKPKSAGIYPCVIKMISDFDFRVLEIEGTARSPGVNVELQFSVPARKRITQEIPITNNTDQPWKIECALKGDCFSGPKEVRVPPQKTANYPLVFFPKRMGVHEGELVLQNPETLEKYIYTLRGDVEEPLAEDKIELDCMAREEVTYTLTVPNLNALLVEDSKQAGGSIKPITYDVEVDLPFVEVSKQFTVTGATKDLVLNIAPPLGGHHSGAITFTTTSPEDPAQQDQVWYMIDIQAERPPPEQELFIEANVREAAVAEINIANPLNRSITFEVVKEGSGLVGEDFLTLDANESAVYELIYSPLIEADEGGFVSFYNESVGEFWYSLSLTAKSAVPVRIPELRCEIGKKCEHKIKIENPIDQTVSLSVECSNERNFAVQNAPFQILPYETILVPIQYYPSSINQPETATIRFFHPTAGEWIFEAVGVGMKPTSMDSMTVYAEVRRTASEMISFKNPFREKKRFTVHLETFSQQSHLMDANIFKLLVKPSKKSSRSPGAQSYEYNLSPFAALHIPLTFSPPAIGDFTANVVVSLADGSDLKWVYPVRGVTQIVNKAHTYYFNSKSRTRMEKVIAVPLEGLKSEDVQGSGTVFSHELRFEDNKYQQAIKRALILTRIEAPSNARPSHYHTLYFKADYAPLRPFDGSATLKIQRNDQGGIWSFDVQLSASAPDADDTIEIESAMGKSSRISFRLNNVFARTAPFEAYFTPESPFDFSVEPERGVLAANGYEGTQFIVAYTATEYGKSRQGTLVIDTNEMQWRYNIRGLLPPTIRSPQIKSRIENKLSSETKRALEQAQRKRTKNIIAKNILSTAHTTSRRGTALTTSQRR</sequence>
<dbReference type="InterPro" id="IPR056343">
    <property type="entry name" value="CFAP47_dom"/>
</dbReference>
<keyword evidence="3" id="KW-0963">Cytoplasm</keyword>
<name>A0A7S1PJ31_9EUKA</name>
<dbReference type="InterPro" id="IPR013783">
    <property type="entry name" value="Ig-like_fold"/>
</dbReference>
<keyword evidence="5" id="KW-0966">Cell projection</keyword>
<proteinExistence type="predicted"/>
<dbReference type="Pfam" id="PF24529">
    <property type="entry name" value="CFAP47"/>
    <property type="match status" value="1"/>
</dbReference>
<feature type="compositionally biased region" description="Acidic residues" evidence="6">
    <location>
        <begin position="1093"/>
        <end position="1115"/>
    </location>
</feature>
<evidence type="ECO:0000313" key="8">
    <source>
        <dbReference type="EMBL" id="CAD9084944.1"/>
    </source>
</evidence>
<dbReference type="Pfam" id="PF26579">
    <property type="entry name" value="Ig_CFAP47"/>
    <property type="match status" value="1"/>
</dbReference>
<dbReference type="InterPro" id="IPR036872">
    <property type="entry name" value="CH_dom_sf"/>
</dbReference>
<dbReference type="Gene3D" id="1.10.418.10">
    <property type="entry name" value="Calponin-like domain"/>
    <property type="match status" value="1"/>
</dbReference>
<dbReference type="SUPFAM" id="SSF49354">
    <property type="entry name" value="PapD-like"/>
    <property type="match status" value="1"/>
</dbReference>